<accession>A0A9D5QC44</accession>
<dbReference type="NCBIfam" id="TIGR00674">
    <property type="entry name" value="dapA"/>
    <property type="match status" value="1"/>
</dbReference>
<feature type="active site" description="Schiff-base intermediate with substrate" evidence="12 14">
    <location>
        <position position="162"/>
    </location>
</feature>
<dbReference type="GO" id="GO:0009089">
    <property type="term" value="P:lysine biosynthetic process via diaminopimelate"/>
    <property type="evidence" value="ECO:0007669"/>
    <property type="project" value="UniProtKB-UniRule"/>
</dbReference>
<dbReference type="HAMAP" id="MF_00418">
    <property type="entry name" value="DapA"/>
    <property type="match status" value="1"/>
</dbReference>
<evidence type="ECO:0000256" key="13">
    <source>
        <dbReference type="PIRNR" id="PIRNR001365"/>
    </source>
</evidence>
<evidence type="ECO:0000256" key="1">
    <source>
        <dbReference type="ARBA" id="ARBA00003294"/>
    </source>
</evidence>
<dbReference type="InterPro" id="IPR005263">
    <property type="entry name" value="DapA"/>
</dbReference>
<evidence type="ECO:0000256" key="8">
    <source>
        <dbReference type="ARBA" id="ARBA00023154"/>
    </source>
</evidence>
<comment type="function">
    <text evidence="1 12">Catalyzes the condensation of (S)-aspartate-beta-semialdehyde [(S)-ASA] and pyruvate to 4-hydroxy-tetrahydrodipicolinate (HTPA).</text>
</comment>
<evidence type="ECO:0000256" key="4">
    <source>
        <dbReference type="ARBA" id="ARBA00012086"/>
    </source>
</evidence>
<evidence type="ECO:0000256" key="12">
    <source>
        <dbReference type="HAMAP-Rule" id="MF_00418"/>
    </source>
</evidence>
<keyword evidence="9 12" id="KW-0456">Lyase</keyword>
<dbReference type="GO" id="GO:0019877">
    <property type="term" value="P:diaminopimelate biosynthetic process"/>
    <property type="evidence" value="ECO:0007669"/>
    <property type="project" value="UniProtKB-UniRule"/>
</dbReference>
<feature type="binding site" evidence="12 15">
    <location>
        <position position="204"/>
    </location>
    <ligand>
        <name>pyruvate</name>
        <dbReference type="ChEBI" id="CHEBI:15361"/>
    </ligand>
</feature>
<evidence type="ECO:0000313" key="16">
    <source>
        <dbReference type="EMBL" id="MBD3363657.1"/>
    </source>
</evidence>
<feature type="binding site" evidence="12 15">
    <location>
        <position position="44"/>
    </location>
    <ligand>
        <name>pyruvate</name>
        <dbReference type="ChEBI" id="CHEBI:15361"/>
    </ligand>
</feature>
<comment type="caution">
    <text evidence="16">The sequence shown here is derived from an EMBL/GenBank/DDBJ whole genome shotgun (WGS) entry which is preliminary data.</text>
</comment>
<dbReference type="EC" id="4.3.3.7" evidence="4 12"/>
<dbReference type="Pfam" id="PF00701">
    <property type="entry name" value="DHDPS"/>
    <property type="match status" value="1"/>
</dbReference>
<reference evidence="16" key="1">
    <citation type="submission" date="2019-11" db="EMBL/GenBank/DDBJ databases">
        <title>Microbial mats filling the niche in hypersaline microbial mats.</title>
        <authorList>
            <person name="Wong H.L."/>
            <person name="Macleod F.I."/>
            <person name="White R.A. III"/>
            <person name="Burns B.P."/>
        </authorList>
    </citation>
    <scope>NUCLEOTIDE SEQUENCE</scope>
    <source>
        <strain evidence="16">Bin_327</strain>
    </source>
</reference>
<dbReference type="PIRSF" id="PIRSF001365">
    <property type="entry name" value="DHDPS"/>
    <property type="match status" value="1"/>
</dbReference>
<feature type="site" description="Part of a proton relay during catalysis" evidence="12">
    <location>
        <position position="107"/>
    </location>
</feature>
<evidence type="ECO:0000256" key="14">
    <source>
        <dbReference type="PIRSR" id="PIRSR001365-1"/>
    </source>
</evidence>
<comment type="similarity">
    <text evidence="3 12 13">Belongs to the DapA family.</text>
</comment>
<dbReference type="SUPFAM" id="SSF51569">
    <property type="entry name" value="Aldolase"/>
    <property type="match status" value="1"/>
</dbReference>
<evidence type="ECO:0000256" key="7">
    <source>
        <dbReference type="ARBA" id="ARBA00022915"/>
    </source>
</evidence>
<dbReference type="InterPro" id="IPR002220">
    <property type="entry name" value="DapA-like"/>
</dbReference>
<dbReference type="Proteomes" id="UP000630660">
    <property type="component" value="Unassembled WGS sequence"/>
</dbReference>
<dbReference type="EMBL" id="WJKJ01000012">
    <property type="protein sequence ID" value="MBD3363657.1"/>
    <property type="molecule type" value="Genomic_DNA"/>
</dbReference>
<keyword evidence="8 12" id="KW-0457">Lysine biosynthesis</keyword>
<dbReference type="GO" id="GO:0005829">
    <property type="term" value="C:cytosol"/>
    <property type="evidence" value="ECO:0007669"/>
    <property type="project" value="TreeGrafter"/>
</dbReference>
<evidence type="ECO:0000313" key="17">
    <source>
        <dbReference type="Proteomes" id="UP000630660"/>
    </source>
</evidence>
<dbReference type="InterPro" id="IPR020625">
    <property type="entry name" value="Schiff_base-form_aldolases_AS"/>
</dbReference>
<gene>
    <name evidence="12" type="primary">dapA</name>
    <name evidence="16" type="ORF">GF359_00420</name>
</gene>
<keyword evidence="6 12" id="KW-0028">Amino-acid biosynthesis</keyword>
<dbReference type="InterPro" id="IPR013785">
    <property type="entry name" value="Aldolase_TIM"/>
</dbReference>
<keyword evidence="7 12" id="KW-0220">Diaminopimelate biosynthesis</keyword>
<comment type="catalytic activity">
    <reaction evidence="11 12">
        <text>L-aspartate 4-semialdehyde + pyruvate = (2S,4S)-4-hydroxy-2,3,4,5-tetrahydrodipicolinate + H2O + H(+)</text>
        <dbReference type="Rhea" id="RHEA:34171"/>
        <dbReference type="ChEBI" id="CHEBI:15361"/>
        <dbReference type="ChEBI" id="CHEBI:15377"/>
        <dbReference type="ChEBI" id="CHEBI:15378"/>
        <dbReference type="ChEBI" id="CHEBI:67139"/>
        <dbReference type="ChEBI" id="CHEBI:537519"/>
        <dbReference type="EC" id="4.3.3.7"/>
    </reaction>
</comment>
<comment type="subcellular location">
    <subcellularLocation>
        <location evidence="12">Cytoplasm</location>
    </subcellularLocation>
</comment>
<evidence type="ECO:0000256" key="10">
    <source>
        <dbReference type="ARBA" id="ARBA00023270"/>
    </source>
</evidence>
<dbReference type="SMART" id="SM01130">
    <property type="entry name" value="DHDPS"/>
    <property type="match status" value="1"/>
</dbReference>
<protein>
    <recommendedName>
        <fullName evidence="4 12">4-hydroxy-tetrahydrodipicolinate synthase</fullName>
        <shortName evidence="12">HTPA synthase</shortName>
        <ecNumber evidence="4 12">4.3.3.7</ecNumber>
    </recommendedName>
</protein>
<organism evidence="16 17">
    <name type="scientific">candidate division WOR-3 bacterium</name>
    <dbReference type="NCBI Taxonomy" id="2052148"/>
    <lineage>
        <taxon>Bacteria</taxon>
        <taxon>Bacteria division WOR-3</taxon>
    </lineage>
</organism>
<evidence type="ECO:0000256" key="11">
    <source>
        <dbReference type="ARBA" id="ARBA00047836"/>
    </source>
</evidence>
<evidence type="ECO:0000256" key="3">
    <source>
        <dbReference type="ARBA" id="ARBA00007592"/>
    </source>
</evidence>
<evidence type="ECO:0000256" key="15">
    <source>
        <dbReference type="PIRSR" id="PIRSR001365-2"/>
    </source>
</evidence>
<comment type="pathway">
    <text evidence="2 12">Amino-acid biosynthesis; L-lysine biosynthesis via DAP pathway; (S)-tetrahydrodipicolinate from L-aspartate: step 3/4.</text>
</comment>
<dbReference type="GO" id="GO:0008840">
    <property type="term" value="F:4-hydroxy-tetrahydrodipicolinate synthase activity"/>
    <property type="evidence" value="ECO:0007669"/>
    <property type="project" value="UniProtKB-UniRule"/>
</dbReference>
<proteinExistence type="inferred from homology"/>
<dbReference type="AlphaFoldDB" id="A0A9D5QC44"/>
<dbReference type="PANTHER" id="PTHR12128">
    <property type="entry name" value="DIHYDRODIPICOLINATE SYNTHASE"/>
    <property type="match status" value="1"/>
</dbReference>
<dbReference type="CDD" id="cd00950">
    <property type="entry name" value="DHDPS"/>
    <property type="match status" value="1"/>
</dbReference>
<dbReference type="PANTHER" id="PTHR12128:SF66">
    <property type="entry name" value="4-HYDROXY-2-OXOGLUTARATE ALDOLASE, MITOCHONDRIAL"/>
    <property type="match status" value="1"/>
</dbReference>
<feature type="active site" description="Proton donor/acceptor" evidence="12 14">
    <location>
        <position position="133"/>
    </location>
</feature>
<keyword evidence="10 12" id="KW-0704">Schiff base</keyword>
<dbReference type="PROSITE" id="PS00666">
    <property type="entry name" value="DHDPS_2"/>
    <property type="match status" value="1"/>
</dbReference>
<comment type="subunit">
    <text evidence="12">Homotetramer; dimer of dimers.</text>
</comment>
<sequence>MFRGAITALVTPFADGELDKKALERHINWQISQGIDGLLPCGTTGETPSLTEDEQDMVISTAIRLAKEKKIPVIAGAGTNSTAKTVKAVKRVAGLGADAALVVTPYYNKPTQEGLYCHYAEICEKTDFPVVIYNVPSRTGGNILPETVQRLSAKYKRIVAVKEASGKLDQATDIVRRCGDKVAVLSGDDSLTLPLLSVGGKGVISVVSNIVPYDMANMVRFFEQGDLGAALTLHQKLYPLMKALFVETNPGPVKAACGVLGINSGDLRLPLAPVTEENFERIRLAIGKYGIQV</sequence>
<name>A0A9D5QC44_UNCW3</name>
<keyword evidence="5 12" id="KW-0963">Cytoplasm</keyword>
<dbReference type="PRINTS" id="PR00146">
    <property type="entry name" value="DHPICSNTHASE"/>
</dbReference>
<feature type="site" description="Part of a proton relay during catalysis" evidence="12">
    <location>
        <position position="43"/>
    </location>
</feature>
<dbReference type="Gene3D" id="3.20.20.70">
    <property type="entry name" value="Aldolase class I"/>
    <property type="match status" value="1"/>
</dbReference>
<evidence type="ECO:0000256" key="5">
    <source>
        <dbReference type="ARBA" id="ARBA00022490"/>
    </source>
</evidence>
<evidence type="ECO:0000256" key="2">
    <source>
        <dbReference type="ARBA" id="ARBA00005120"/>
    </source>
</evidence>
<comment type="caution">
    <text evidence="12">Was originally thought to be a dihydrodipicolinate synthase (DHDPS), catalyzing the condensation of (S)-aspartate-beta-semialdehyde [(S)-ASA] and pyruvate to dihydrodipicolinate (DHDP). However, it was shown in E.coli that the product of the enzymatic reaction is not dihydrodipicolinate but in fact (4S)-4-hydroxy-2,3,4,5-tetrahydro-(2S)-dipicolinic acid (HTPA), and that the consecutive dehydration reaction leading to DHDP is not spontaneous but catalyzed by DapB.</text>
</comment>
<evidence type="ECO:0000256" key="9">
    <source>
        <dbReference type="ARBA" id="ARBA00023239"/>
    </source>
</evidence>
<evidence type="ECO:0000256" key="6">
    <source>
        <dbReference type="ARBA" id="ARBA00022605"/>
    </source>
</evidence>